<dbReference type="AlphaFoldDB" id="A0A1H7SRW8"/>
<dbReference type="OrthoDB" id="24847at2"/>
<evidence type="ECO:0000313" key="4">
    <source>
        <dbReference type="Proteomes" id="UP000182719"/>
    </source>
</evidence>
<feature type="domain" description="Alpha/beta hydrolase fold-3" evidence="2">
    <location>
        <begin position="90"/>
        <end position="296"/>
    </location>
</feature>
<dbReference type="InterPro" id="IPR029058">
    <property type="entry name" value="AB_hydrolase_fold"/>
</dbReference>
<evidence type="ECO:0000259" key="2">
    <source>
        <dbReference type="Pfam" id="PF07859"/>
    </source>
</evidence>
<reference evidence="4" key="1">
    <citation type="submission" date="2016-10" db="EMBL/GenBank/DDBJ databases">
        <authorList>
            <person name="Varghese N."/>
            <person name="Submissions S."/>
        </authorList>
    </citation>
    <scope>NUCLEOTIDE SEQUENCE [LARGE SCALE GENOMIC DNA]</scope>
    <source>
        <strain evidence="4">DSM 17044</strain>
    </source>
</reference>
<gene>
    <name evidence="3" type="ORF">SAMN05444354_108107</name>
</gene>
<keyword evidence="4" id="KW-1185">Reference proteome</keyword>
<dbReference type="InterPro" id="IPR050300">
    <property type="entry name" value="GDXG_lipolytic_enzyme"/>
</dbReference>
<dbReference type="EMBL" id="FOAP01000008">
    <property type="protein sequence ID" value="SEL75321.1"/>
    <property type="molecule type" value="Genomic_DNA"/>
</dbReference>
<dbReference type="PANTHER" id="PTHR48081">
    <property type="entry name" value="AB HYDROLASE SUPERFAMILY PROTEIN C4A8.06C"/>
    <property type="match status" value="1"/>
</dbReference>
<keyword evidence="1" id="KW-0378">Hydrolase</keyword>
<dbReference type="PANTHER" id="PTHR48081:SF8">
    <property type="entry name" value="ALPHA_BETA HYDROLASE FOLD-3 DOMAIN-CONTAINING PROTEIN-RELATED"/>
    <property type="match status" value="1"/>
</dbReference>
<sequence length="338" mass="36354">MSHPKTGPKPPPFEPELAAILPRFTPFAPVNMTADQIEKYRAMPSPSMAGQIGGRPVQCVDFTIPGYQGADLIISVISRKDHVKPGPGIYHIHGGGMVMADRFAGAHDLVTWAMKFDAVCVTVEYRRAPENPDPIPVEDCYAGLQWMAAHAGELRINPERIVIFGGSAGGGLSAGTTLLARDRKGPKLFGQLLQCPMLDDRNQTVSSYQFQGTGIWDRLSNLTGWTALLGDRRGTDNVSIYAAPARALDLSGLPPTFIDVGAAEVFRDEAVAYASAIWAAGGDAELHVWGGAFHGFSQMAPDAAISRAANAAREAWLERLLSRELRKPVEQEPAEAGP</sequence>
<name>A0A1H7SRW8_STIAU</name>
<dbReference type="RefSeq" id="WP_075007687.1">
    <property type="nucleotide sequence ID" value="NZ_FOAP01000008.1"/>
</dbReference>
<evidence type="ECO:0000313" key="3">
    <source>
        <dbReference type="EMBL" id="SEL75321.1"/>
    </source>
</evidence>
<dbReference type="Pfam" id="PF07859">
    <property type="entry name" value="Abhydrolase_3"/>
    <property type="match status" value="1"/>
</dbReference>
<protein>
    <submittedName>
        <fullName evidence="3">Acetyl esterase/lipase</fullName>
    </submittedName>
</protein>
<dbReference type="InterPro" id="IPR013094">
    <property type="entry name" value="AB_hydrolase_3"/>
</dbReference>
<evidence type="ECO:0000256" key="1">
    <source>
        <dbReference type="ARBA" id="ARBA00022801"/>
    </source>
</evidence>
<organism evidence="3 4">
    <name type="scientific">Stigmatella aurantiaca</name>
    <dbReference type="NCBI Taxonomy" id="41"/>
    <lineage>
        <taxon>Bacteria</taxon>
        <taxon>Pseudomonadati</taxon>
        <taxon>Myxococcota</taxon>
        <taxon>Myxococcia</taxon>
        <taxon>Myxococcales</taxon>
        <taxon>Cystobacterineae</taxon>
        <taxon>Archangiaceae</taxon>
        <taxon>Stigmatella</taxon>
    </lineage>
</organism>
<accession>A0A1H7SRW8</accession>
<dbReference type="Proteomes" id="UP000182719">
    <property type="component" value="Unassembled WGS sequence"/>
</dbReference>
<dbReference type="Gene3D" id="3.40.50.1820">
    <property type="entry name" value="alpha/beta hydrolase"/>
    <property type="match status" value="1"/>
</dbReference>
<proteinExistence type="predicted"/>
<dbReference type="GO" id="GO:0016787">
    <property type="term" value="F:hydrolase activity"/>
    <property type="evidence" value="ECO:0007669"/>
    <property type="project" value="UniProtKB-KW"/>
</dbReference>
<dbReference type="SUPFAM" id="SSF53474">
    <property type="entry name" value="alpha/beta-Hydrolases"/>
    <property type="match status" value="1"/>
</dbReference>